<dbReference type="InterPro" id="IPR009057">
    <property type="entry name" value="Homeodomain-like_sf"/>
</dbReference>
<dbReference type="Gene3D" id="1.10.357.10">
    <property type="entry name" value="Tetracycline Repressor, domain 2"/>
    <property type="match status" value="1"/>
</dbReference>
<proteinExistence type="predicted"/>
<evidence type="ECO:0000256" key="1">
    <source>
        <dbReference type="ARBA" id="ARBA00023125"/>
    </source>
</evidence>
<dbReference type="Pfam" id="PF00440">
    <property type="entry name" value="TetR_N"/>
    <property type="match status" value="1"/>
</dbReference>
<reference evidence="4 5" key="1">
    <citation type="submission" date="2019-09" db="EMBL/GenBank/DDBJ databases">
        <title>Nocardioides panacisoli sp. nov., isolated from the soil of a ginseng field.</title>
        <authorList>
            <person name="Cho C."/>
        </authorList>
    </citation>
    <scope>NUCLEOTIDE SEQUENCE [LARGE SCALE GENOMIC DNA]</scope>
    <source>
        <strain evidence="4 5">BN140041</strain>
    </source>
</reference>
<dbReference type="Pfam" id="PF18556">
    <property type="entry name" value="TetR_C_35"/>
    <property type="match status" value="1"/>
</dbReference>
<dbReference type="Proteomes" id="UP000324351">
    <property type="component" value="Unassembled WGS sequence"/>
</dbReference>
<protein>
    <submittedName>
        <fullName evidence="4">TetR/AcrR family transcriptional regulator</fullName>
    </submittedName>
</protein>
<keyword evidence="1 2" id="KW-0238">DNA-binding</keyword>
<dbReference type="SUPFAM" id="SSF46689">
    <property type="entry name" value="Homeodomain-like"/>
    <property type="match status" value="1"/>
</dbReference>
<dbReference type="GO" id="GO:0003677">
    <property type="term" value="F:DNA binding"/>
    <property type="evidence" value="ECO:0007669"/>
    <property type="project" value="UniProtKB-UniRule"/>
</dbReference>
<gene>
    <name evidence="4" type="ORF">F0U47_15070</name>
</gene>
<dbReference type="AlphaFoldDB" id="A0A5B1LZX9"/>
<name>A0A5B1LZX9_9ACTN</name>
<accession>A0A5B1LZX9</accession>
<dbReference type="InterPro" id="IPR040611">
    <property type="entry name" value="AlkX_C"/>
</dbReference>
<reference evidence="4 5" key="2">
    <citation type="submission" date="2019-09" db="EMBL/GenBank/DDBJ databases">
        <authorList>
            <person name="Jin C."/>
        </authorList>
    </citation>
    <scope>NUCLEOTIDE SEQUENCE [LARGE SCALE GENOMIC DNA]</scope>
    <source>
        <strain evidence="4 5">BN140041</strain>
    </source>
</reference>
<organism evidence="4 5">
    <name type="scientific">Nocardioides antri</name>
    <dbReference type="NCBI Taxonomy" id="2607659"/>
    <lineage>
        <taxon>Bacteria</taxon>
        <taxon>Bacillati</taxon>
        <taxon>Actinomycetota</taxon>
        <taxon>Actinomycetes</taxon>
        <taxon>Propionibacteriales</taxon>
        <taxon>Nocardioidaceae</taxon>
        <taxon>Nocardioides</taxon>
    </lineage>
</organism>
<evidence type="ECO:0000313" key="4">
    <source>
        <dbReference type="EMBL" id="KAA1426223.1"/>
    </source>
</evidence>
<dbReference type="InterPro" id="IPR001647">
    <property type="entry name" value="HTH_TetR"/>
</dbReference>
<comment type="caution">
    <text evidence="4">The sequence shown here is derived from an EMBL/GenBank/DDBJ whole genome shotgun (WGS) entry which is preliminary data.</text>
</comment>
<feature type="DNA-binding region" description="H-T-H motif" evidence="2">
    <location>
        <begin position="49"/>
        <end position="68"/>
    </location>
</feature>
<evidence type="ECO:0000256" key="2">
    <source>
        <dbReference type="PROSITE-ProRule" id="PRU00335"/>
    </source>
</evidence>
<sequence>MRAPAPTTSCCRTRTTSLPHMPRSGVPPRVAVFAALREILTETPWRKVRLETVAKQAGVSRQTIYNDFGSRFGLAEAYAYEVADTMCDLIAADLAAHADSPRAALESALRMFLDATMRDPLIRRVQEGEAHEDLMRLVTTDSGPLLEHIAGRLAEAVGQVWPVVDPVAGRAFARTIARLCISYVAMPPETDEDVAAGLAMLLAPALEAAVQERTVEPDAG</sequence>
<keyword evidence="5" id="KW-1185">Reference proteome</keyword>
<evidence type="ECO:0000313" key="5">
    <source>
        <dbReference type="Proteomes" id="UP000324351"/>
    </source>
</evidence>
<dbReference type="PROSITE" id="PS50977">
    <property type="entry name" value="HTH_TETR_2"/>
    <property type="match status" value="1"/>
</dbReference>
<dbReference type="EMBL" id="VUJW01000009">
    <property type="protein sequence ID" value="KAA1426223.1"/>
    <property type="molecule type" value="Genomic_DNA"/>
</dbReference>
<feature type="domain" description="HTH tetR-type" evidence="3">
    <location>
        <begin position="26"/>
        <end position="86"/>
    </location>
</feature>
<evidence type="ECO:0000259" key="3">
    <source>
        <dbReference type="PROSITE" id="PS50977"/>
    </source>
</evidence>